<feature type="chain" id="PRO_5038766558" evidence="2">
    <location>
        <begin position="21"/>
        <end position="583"/>
    </location>
</feature>
<dbReference type="RefSeq" id="WP_185127692.1">
    <property type="nucleotide sequence ID" value="NZ_JACJVO010000004.1"/>
</dbReference>
<name>A0A7X0VU50_9BACL</name>
<accession>A0A7X0VU50</accession>
<sequence length="583" mass="64783">MDQKKLGTLALIVATAASLAACSGGNGNNGSGSSASSSESAGSGSPSASASASETASSSPAADKTPVTFTYFNANSQVPDIDSNKTEIGKALEDQTGVNFKMQFPVGDVNTKIGTMIASGDYPDVLAPDTAIDKILDAKAFIPLEDLIDQYGPNIKRVYEPYYNLMKQADGHIYFLPFSPVVGDYIPNPTIDQGAFFIQRRVLKEFNYPKIKTLDEYFDLIKKYNDAHKDDKLTGFTSLTYDWRTMGIFNPPMHLAGYPNDGDVIVDMQTHAADVYSNDDVTKRWLKKLNEVNNEGLYDQSSFVNNYDQYLAKISSGKVLGFFDYGWQADQAIQNIKKSGNDDLDYMPLPIVFDQNTKDQYLDPPSFVDNRGVGITTSAKDPVRIIQFFDNMLKEENQVMIQWGFKGETYEVNDKGRYYRTPEEIEMLKDNAKQQSIGFTYFNYSWPMYGGGSTLSDGNSFNAGRQPEVAQASFTEGDKLILSKYGVQTFSELFAKPDDRPWYPAWSISIEQGSPAEIFQQKSKDVKLKYFPKLVLAKPDQFDAIWNEYLDAFNKLDVKGFEDTLTKSIADKIAKVTGGSSGN</sequence>
<evidence type="ECO:0000256" key="1">
    <source>
        <dbReference type="SAM" id="MobiDB-lite"/>
    </source>
</evidence>
<dbReference type="EMBL" id="JACJVO010000004">
    <property type="protein sequence ID" value="MBB6730015.1"/>
    <property type="molecule type" value="Genomic_DNA"/>
</dbReference>
<proteinExistence type="predicted"/>
<evidence type="ECO:0000313" key="4">
    <source>
        <dbReference type="Proteomes" id="UP000564644"/>
    </source>
</evidence>
<dbReference type="SUPFAM" id="SSF53850">
    <property type="entry name" value="Periplasmic binding protein-like II"/>
    <property type="match status" value="1"/>
</dbReference>
<dbReference type="CDD" id="cd13582">
    <property type="entry name" value="PBP2_AlgQ_like_3"/>
    <property type="match status" value="1"/>
</dbReference>
<dbReference type="PANTHER" id="PTHR43649:SF12">
    <property type="entry name" value="DIACETYLCHITOBIOSE BINDING PROTEIN DASA"/>
    <property type="match status" value="1"/>
</dbReference>
<protein>
    <submittedName>
        <fullName evidence="3">Extracellular solute-binding protein</fullName>
    </submittedName>
</protein>
<dbReference type="Proteomes" id="UP000564644">
    <property type="component" value="Unassembled WGS sequence"/>
</dbReference>
<feature type="compositionally biased region" description="Low complexity" evidence="1">
    <location>
        <begin position="31"/>
        <end position="62"/>
    </location>
</feature>
<evidence type="ECO:0000256" key="2">
    <source>
        <dbReference type="SAM" id="SignalP"/>
    </source>
</evidence>
<keyword evidence="4" id="KW-1185">Reference proteome</keyword>
<dbReference type="AlphaFoldDB" id="A0A7X0VU50"/>
<reference evidence="3 4" key="1">
    <citation type="submission" date="2020-08" db="EMBL/GenBank/DDBJ databases">
        <title>Cohnella phylogeny.</title>
        <authorList>
            <person name="Dunlap C."/>
        </authorList>
    </citation>
    <scope>NUCLEOTIDE SEQUENCE [LARGE SCALE GENOMIC DNA]</scope>
    <source>
        <strain evidence="3 4">CBP 2801</strain>
    </source>
</reference>
<dbReference type="PANTHER" id="PTHR43649">
    <property type="entry name" value="ARABINOSE-BINDING PROTEIN-RELATED"/>
    <property type="match status" value="1"/>
</dbReference>
<keyword evidence="2" id="KW-0732">Signal</keyword>
<feature type="region of interest" description="Disordered" evidence="1">
    <location>
        <begin position="23"/>
        <end position="62"/>
    </location>
</feature>
<dbReference type="PROSITE" id="PS51257">
    <property type="entry name" value="PROKAR_LIPOPROTEIN"/>
    <property type="match status" value="1"/>
</dbReference>
<dbReference type="Pfam" id="PF13416">
    <property type="entry name" value="SBP_bac_8"/>
    <property type="match status" value="1"/>
</dbReference>
<feature type="signal peptide" evidence="2">
    <location>
        <begin position="1"/>
        <end position="20"/>
    </location>
</feature>
<dbReference type="InterPro" id="IPR050490">
    <property type="entry name" value="Bact_solute-bd_prot1"/>
</dbReference>
<dbReference type="InterPro" id="IPR006059">
    <property type="entry name" value="SBP"/>
</dbReference>
<evidence type="ECO:0000313" key="3">
    <source>
        <dbReference type="EMBL" id="MBB6730015.1"/>
    </source>
</evidence>
<dbReference type="Gene3D" id="3.40.190.10">
    <property type="entry name" value="Periplasmic binding protein-like II"/>
    <property type="match status" value="2"/>
</dbReference>
<gene>
    <name evidence="3" type="ORF">H7C18_03815</name>
</gene>
<organism evidence="3 4">
    <name type="scientific">Cohnella zeiphila</name>
    <dbReference type="NCBI Taxonomy" id="2761120"/>
    <lineage>
        <taxon>Bacteria</taxon>
        <taxon>Bacillati</taxon>
        <taxon>Bacillota</taxon>
        <taxon>Bacilli</taxon>
        <taxon>Bacillales</taxon>
        <taxon>Paenibacillaceae</taxon>
        <taxon>Cohnella</taxon>
    </lineage>
</organism>
<comment type="caution">
    <text evidence="3">The sequence shown here is derived from an EMBL/GenBank/DDBJ whole genome shotgun (WGS) entry which is preliminary data.</text>
</comment>